<protein>
    <submittedName>
        <fullName evidence="1">Uncharacterized protein</fullName>
    </submittedName>
</protein>
<dbReference type="Proteomes" id="UP000004995">
    <property type="component" value="Unassembled WGS sequence"/>
</dbReference>
<name>K3YXD5_SETIT</name>
<dbReference type="EMBL" id="AGNK02000605">
    <property type="status" value="NOT_ANNOTATED_CDS"/>
    <property type="molecule type" value="Genomic_DNA"/>
</dbReference>
<keyword evidence="2" id="KW-1185">Reference proteome</keyword>
<dbReference type="EnsemblPlants" id="KQL32131">
    <property type="protein sequence ID" value="KQL32131"/>
    <property type="gene ID" value="SETIT_018931mg"/>
</dbReference>
<reference evidence="2" key="1">
    <citation type="journal article" date="2012" name="Nat. Biotechnol.">
        <title>Reference genome sequence of the model plant Setaria.</title>
        <authorList>
            <person name="Bennetzen J.L."/>
            <person name="Schmutz J."/>
            <person name="Wang H."/>
            <person name="Percifield R."/>
            <person name="Hawkins J."/>
            <person name="Pontaroli A.C."/>
            <person name="Estep M."/>
            <person name="Feng L."/>
            <person name="Vaughn J.N."/>
            <person name="Grimwood J."/>
            <person name="Jenkins J."/>
            <person name="Barry K."/>
            <person name="Lindquist E."/>
            <person name="Hellsten U."/>
            <person name="Deshpande S."/>
            <person name="Wang X."/>
            <person name="Wu X."/>
            <person name="Mitros T."/>
            <person name="Triplett J."/>
            <person name="Yang X."/>
            <person name="Ye C.Y."/>
            <person name="Mauro-Herrera M."/>
            <person name="Wang L."/>
            <person name="Li P."/>
            <person name="Sharma M."/>
            <person name="Sharma R."/>
            <person name="Ronald P.C."/>
            <person name="Panaud O."/>
            <person name="Kellogg E.A."/>
            <person name="Brutnell T.P."/>
            <person name="Doust A.N."/>
            <person name="Tuskan G.A."/>
            <person name="Rokhsar D."/>
            <person name="Devos K.M."/>
        </authorList>
    </citation>
    <scope>NUCLEOTIDE SEQUENCE [LARGE SCALE GENOMIC DNA]</scope>
    <source>
        <strain evidence="2">cv. Yugu1</strain>
    </source>
</reference>
<dbReference type="InParanoid" id="K3YXD5"/>
<sequence>MGLGYQSDACAACIDLHLRYANTLLASCRIDHLASCCGSWSKQSVLAGAAPSRFTSTSSSVDATQHAHLMR</sequence>
<proteinExistence type="predicted"/>
<dbReference type="AlphaFoldDB" id="K3YXD5"/>
<reference evidence="1" key="2">
    <citation type="submission" date="2018-08" db="UniProtKB">
        <authorList>
            <consortium name="EnsemblPlants"/>
        </authorList>
    </citation>
    <scope>IDENTIFICATION</scope>
    <source>
        <strain evidence="1">Yugu1</strain>
    </source>
</reference>
<dbReference type="HOGENOM" id="CLU_2744821_0_0_1"/>
<evidence type="ECO:0000313" key="2">
    <source>
        <dbReference type="Proteomes" id="UP000004995"/>
    </source>
</evidence>
<dbReference type="Gramene" id="KQL32131">
    <property type="protein sequence ID" value="KQL32131"/>
    <property type="gene ID" value="SETIT_018931mg"/>
</dbReference>
<organism evidence="1 2">
    <name type="scientific">Setaria italica</name>
    <name type="common">Foxtail millet</name>
    <name type="synonym">Panicum italicum</name>
    <dbReference type="NCBI Taxonomy" id="4555"/>
    <lineage>
        <taxon>Eukaryota</taxon>
        <taxon>Viridiplantae</taxon>
        <taxon>Streptophyta</taxon>
        <taxon>Embryophyta</taxon>
        <taxon>Tracheophyta</taxon>
        <taxon>Spermatophyta</taxon>
        <taxon>Magnoliopsida</taxon>
        <taxon>Liliopsida</taxon>
        <taxon>Poales</taxon>
        <taxon>Poaceae</taxon>
        <taxon>PACMAD clade</taxon>
        <taxon>Panicoideae</taxon>
        <taxon>Panicodae</taxon>
        <taxon>Paniceae</taxon>
        <taxon>Cenchrinae</taxon>
        <taxon>Setaria</taxon>
    </lineage>
</organism>
<evidence type="ECO:0000313" key="1">
    <source>
        <dbReference type="EnsemblPlants" id="KQL32131"/>
    </source>
</evidence>
<accession>K3YXD5</accession>